<reference evidence="1" key="1">
    <citation type="submission" date="2018-04" db="EMBL/GenBank/DDBJ databases">
        <authorList>
            <person name="Go L.Y."/>
            <person name="Mitchell J.A."/>
        </authorList>
    </citation>
    <scope>NUCLEOTIDE SEQUENCE</scope>
    <source>
        <strain evidence="1">ARTV</strain>
    </source>
</reference>
<dbReference type="AlphaFoldDB" id="A0A3B0LZV9"/>
<protein>
    <recommendedName>
        <fullName evidence="2">Holin</fullName>
    </recommendedName>
</protein>
<organism evidence="1">
    <name type="scientific">Arsenophonus endosymbiont of Trialeurodes vaporariorum</name>
    <dbReference type="NCBI Taxonomy" id="235567"/>
    <lineage>
        <taxon>Bacteria</taxon>
        <taxon>Pseudomonadati</taxon>
        <taxon>Pseudomonadota</taxon>
        <taxon>Gammaproteobacteria</taxon>
        <taxon>Enterobacterales</taxon>
        <taxon>Morganellaceae</taxon>
        <taxon>Arsenophonus</taxon>
    </lineage>
</organism>
<proteinExistence type="predicted"/>
<name>A0A3B0LZV9_9GAMM</name>
<dbReference type="InterPro" id="IPR032126">
    <property type="entry name" value="LydA_holin"/>
</dbReference>
<accession>A0A3B0LZV9</accession>
<evidence type="ECO:0008006" key="2">
    <source>
        <dbReference type="Google" id="ProtNLM"/>
    </source>
</evidence>
<sequence precursor="true">MRTLILQAIVAIFAGALVFLAASYYQWVQELAGSMAGFAGWSGAELIKTIEKRILKRISND</sequence>
<evidence type="ECO:0000313" key="1">
    <source>
        <dbReference type="EMBL" id="SSW95260.1"/>
    </source>
</evidence>
<dbReference type="Pfam" id="PF16083">
    <property type="entry name" value="Phage_holin_3_3"/>
    <property type="match status" value="1"/>
</dbReference>
<gene>
    <name evidence="1" type="ORF">ARTV_1007</name>
</gene>
<dbReference type="EMBL" id="UFQR01000003">
    <property type="protein sequence ID" value="SSW95260.1"/>
    <property type="molecule type" value="Genomic_DNA"/>
</dbReference>